<sequence>MPIPRPPYLPDTIEDLQGDRFQNCLPQWLVYIQESCRLLEETDSAVAKAEEETNQAKLKADALKQQAIFLTDEKNEALRRMEVQIQRHLAVIEYQKEQLREKDERCTKSEIEKEKALALAAPTVPTPKTQNNPALPTEM</sequence>
<gene>
    <name evidence="3" type="ORF">COCCADRAFT_31620</name>
</gene>
<dbReference type="HOGENOM" id="CLU_1849839_0_0_1"/>
<keyword evidence="1" id="KW-0175">Coiled coil</keyword>
<feature type="region of interest" description="Disordered" evidence="2">
    <location>
        <begin position="116"/>
        <end position="139"/>
    </location>
</feature>
<dbReference type="Proteomes" id="UP000053841">
    <property type="component" value="Unassembled WGS sequence"/>
</dbReference>
<proteinExistence type="predicted"/>
<evidence type="ECO:0000256" key="1">
    <source>
        <dbReference type="SAM" id="Coils"/>
    </source>
</evidence>
<reference evidence="3 4" key="1">
    <citation type="journal article" date="2013" name="PLoS Genet.">
        <title>Comparative genome structure, secondary metabolite, and effector coding capacity across Cochliobolus pathogens.</title>
        <authorList>
            <person name="Condon B.J."/>
            <person name="Leng Y."/>
            <person name="Wu D."/>
            <person name="Bushley K.E."/>
            <person name="Ohm R.A."/>
            <person name="Otillar R."/>
            <person name="Martin J."/>
            <person name="Schackwitz W."/>
            <person name="Grimwood J."/>
            <person name="MohdZainudin N."/>
            <person name="Xue C."/>
            <person name="Wang R."/>
            <person name="Manning V.A."/>
            <person name="Dhillon B."/>
            <person name="Tu Z.J."/>
            <person name="Steffenson B.J."/>
            <person name="Salamov A."/>
            <person name="Sun H."/>
            <person name="Lowry S."/>
            <person name="LaButti K."/>
            <person name="Han J."/>
            <person name="Copeland A."/>
            <person name="Lindquist E."/>
            <person name="Barry K."/>
            <person name="Schmutz J."/>
            <person name="Baker S.E."/>
            <person name="Ciuffetti L.M."/>
            <person name="Grigoriev I.V."/>
            <person name="Zhong S."/>
            <person name="Turgeon B.G."/>
        </authorList>
    </citation>
    <scope>NUCLEOTIDE SEQUENCE [LARGE SCALE GENOMIC DNA]</scope>
    <source>
        <strain evidence="3 4">26-R-13</strain>
    </source>
</reference>
<dbReference type="GeneID" id="19146979"/>
<accession>W6XHP9</accession>
<feature type="compositionally biased region" description="Low complexity" evidence="2">
    <location>
        <begin position="117"/>
        <end position="129"/>
    </location>
</feature>
<evidence type="ECO:0000313" key="4">
    <source>
        <dbReference type="Proteomes" id="UP000053841"/>
    </source>
</evidence>
<feature type="compositionally biased region" description="Polar residues" evidence="2">
    <location>
        <begin position="130"/>
        <end position="139"/>
    </location>
</feature>
<evidence type="ECO:0000256" key="2">
    <source>
        <dbReference type="SAM" id="MobiDB-lite"/>
    </source>
</evidence>
<dbReference type="RefSeq" id="XP_007719103.1">
    <property type="nucleotide sequence ID" value="XM_007720913.1"/>
</dbReference>
<keyword evidence="4" id="KW-1185">Reference proteome</keyword>
<organism evidence="3 4">
    <name type="scientific">Cochliobolus carbonum (strain 26-R-13)</name>
    <name type="common">Maize leaf spot fungus</name>
    <name type="synonym">Bipolaris zeicola</name>
    <dbReference type="NCBI Taxonomy" id="930089"/>
    <lineage>
        <taxon>Eukaryota</taxon>
        <taxon>Fungi</taxon>
        <taxon>Dikarya</taxon>
        <taxon>Ascomycota</taxon>
        <taxon>Pezizomycotina</taxon>
        <taxon>Dothideomycetes</taxon>
        <taxon>Pleosporomycetidae</taxon>
        <taxon>Pleosporales</taxon>
        <taxon>Pleosporineae</taxon>
        <taxon>Pleosporaceae</taxon>
        <taxon>Bipolaris</taxon>
    </lineage>
</organism>
<dbReference type="KEGG" id="bze:COCCADRAFT_31620"/>
<dbReference type="EMBL" id="KI965367">
    <property type="protein sequence ID" value="EUC26592.1"/>
    <property type="molecule type" value="Genomic_DNA"/>
</dbReference>
<feature type="coiled-coil region" evidence="1">
    <location>
        <begin position="32"/>
        <end position="80"/>
    </location>
</feature>
<evidence type="ECO:0000313" key="3">
    <source>
        <dbReference type="EMBL" id="EUC26592.1"/>
    </source>
</evidence>
<feature type="non-terminal residue" evidence="3">
    <location>
        <position position="139"/>
    </location>
</feature>
<protein>
    <submittedName>
        <fullName evidence="3">Uncharacterized protein</fullName>
    </submittedName>
</protein>
<name>W6XHP9_COCC2</name>
<dbReference type="AlphaFoldDB" id="W6XHP9"/>